<evidence type="ECO:0008006" key="4">
    <source>
        <dbReference type="Google" id="ProtNLM"/>
    </source>
</evidence>
<reference evidence="3" key="1">
    <citation type="submission" date="2017-09" db="EMBL/GenBank/DDBJ databases">
        <title>Depth-based differentiation of microbial function through sediment-hosted aquifers and enrichment of novel symbionts in the deep terrestrial subsurface.</title>
        <authorList>
            <person name="Probst A.J."/>
            <person name="Ladd B."/>
            <person name="Jarett J.K."/>
            <person name="Geller-Mcgrath D.E."/>
            <person name="Sieber C.M.K."/>
            <person name="Emerson J.B."/>
            <person name="Anantharaman K."/>
            <person name="Thomas B.C."/>
            <person name="Malmstrom R."/>
            <person name="Stieglmeier M."/>
            <person name="Klingl A."/>
            <person name="Woyke T."/>
            <person name="Ryan C.M."/>
            <person name="Banfield J.F."/>
        </authorList>
    </citation>
    <scope>NUCLEOTIDE SEQUENCE [LARGE SCALE GENOMIC DNA]</scope>
</reference>
<dbReference type="EMBL" id="PFBO01000043">
    <property type="protein sequence ID" value="PIT90560.1"/>
    <property type="molecule type" value="Genomic_DNA"/>
</dbReference>
<feature type="signal peptide" evidence="1">
    <location>
        <begin position="1"/>
        <end position="21"/>
    </location>
</feature>
<dbReference type="Proteomes" id="UP000230543">
    <property type="component" value="Unassembled WGS sequence"/>
</dbReference>
<proteinExistence type="predicted"/>
<comment type="caution">
    <text evidence="2">The sequence shown here is derived from an EMBL/GenBank/DDBJ whole genome shotgun (WGS) entry which is preliminary data.</text>
</comment>
<keyword evidence="1" id="KW-0732">Signal</keyword>
<accession>A0A2M6WCN5</accession>
<name>A0A2M6WCN5_9BACT</name>
<gene>
    <name evidence="2" type="ORF">COU22_01480</name>
</gene>
<dbReference type="AlphaFoldDB" id="A0A2M6WCN5"/>
<evidence type="ECO:0000313" key="2">
    <source>
        <dbReference type="EMBL" id="PIT90560.1"/>
    </source>
</evidence>
<evidence type="ECO:0000256" key="1">
    <source>
        <dbReference type="SAM" id="SignalP"/>
    </source>
</evidence>
<protein>
    <recommendedName>
        <fullName evidence="4">Porin domain-containing protein</fullName>
    </recommendedName>
</protein>
<evidence type="ECO:0000313" key="3">
    <source>
        <dbReference type="Proteomes" id="UP000230543"/>
    </source>
</evidence>
<sequence length="283" mass="31563">MRLKLFLLPLILLAMCLSIQASELDSLNLYGFANLQAKLYEDEDNKILWSRLGLKGYQNNLFFRFEYDAASNNLKTSYLQAGLQDFGPMSDIKVSFGRLLSPPAALYPGPADLQMSRWPVSLDPYLININGASVGFGLPLGLEMETTCFTKNGKSELAGYLSGVAPDGMTWSLFYETGAATSVIIGFKDRIPWFLNPSIGLSWVPYPDGSSGAGLKAHFSNYLPLSESLRLYTQYDLDRAGGDDDYLVGLTWQYAVNSFVKVYYDDKTEQASLQASYYFNYTI</sequence>
<organism evidence="2 3">
    <name type="scientific">Candidatus Komeilibacteria bacterium CG10_big_fil_rev_8_21_14_0_10_41_13</name>
    <dbReference type="NCBI Taxonomy" id="1974476"/>
    <lineage>
        <taxon>Bacteria</taxon>
        <taxon>Candidatus Komeiliibacteriota</taxon>
    </lineage>
</organism>
<feature type="chain" id="PRO_5014779351" description="Porin domain-containing protein" evidence="1">
    <location>
        <begin position="22"/>
        <end position="283"/>
    </location>
</feature>